<evidence type="ECO:0000256" key="21">
    <source>
        <dbReference type="ARBA" id="ARBA00049035"/>
    </source>
</evidence>
<dbReference type="GO" id="GO:0046654">
    <property type="term" value="P:tetrahydrofolate biosynthetic process"/>
    <property type="evidence" value="ECO:0007669"/>
    <property type="project" value="UniProtKB-UniPathway"/>
</dbReference>
<name>A0A4R3I2X2_PAULE</name>
<evidence type="ECO:0000256" key="3">
    <source>
        <dbReference type="ARBA" id="ARBA00004799"/>
    </source>
</evidence>
<keyword evidence="10 23" id="KW-0436">Ligase</keyword>
<dbReference type="PANTHER" id="PTHR11136">
    <property type="entry name" value="FOLYLPOLYGLUTAMATE SYNTHASE-RELATED"/>
    <property type="match status" value="1"/>
</dbReference>
<comment type="similarity">
    <text evidence="5 23">Belongs to the folylpolyglutamate synthase family.</text>
</comment>
<dbReference type="Pfam" id="PF02875">
    <property type="entry name" value="Mur_ligase_C"/>
    <property type="match status" value="1"/>
</dbReference>
<evidence type="ECO:0000313" key="25">
    <source>
        <dbReference type="EMBL" id="TCS39614.1"/>
    </source>
</evidence>
<evidence type="ECO:0000256" key="12">
    <source>
        <dbReference type="ARBA" id="ARBA00022741"/>
    </source>
</evidence>
<dbReference type="GO" id="GO:0005524">
    <property type="term" value="F:ATP binding"/>
    <property type="evidence" value="ECO:0007669"/>
    <property type="project" value="UniProtKB-KW"/>
</dbReference>
<evidence type="ECO:0000256" key="22">
    <source>
        <dbReference type="ARBA" id="ARBA00049161"/>
    </source>
</evidence>
<gene>
    <name evidence="25" type="ORF">EDC30_101571</name>
</gene>
<evidence type="ECO:0000256" key="1">
    <source>
        <dbReference type="ARBA" id="ARBA00001946"/>
    </source>
</evidence>
<dbReference type="InterPro" id="IPR013221">
    <property type="entry name" value="Mur_ligase_cen"/>
</dbReference>
<dbReference type="GO" id="GO:0008841">
    <property type="term" value="F:dihydrofolate synthase activity"/>
    <property type="evidence" value="ECO:0007669"/>
    <property type="project" value="UniProtKB-EC"/>
</dbReference>
<evidence type="ECO:0000256" key="17">
    <source>
        <dbReference type="ARBA" id="ARBA00030592"/>
    </source>
</evidence>
<dbReference type="Pfam" id="PF08245">
    <property type="entry name" value="Mur_ligase_M"/>
    <property type="match status" value="1"/>
</dbReference>
<dbReference type="InterPro" id="IPR004101">
    <property type="entry name" value="Mur_ligase_C"/>
</dbReference>
<comment type="catalytic activity">
    <reaction evidence="20">
        <text>10-formyltetrahydrofolyl-(gamma-L-Glu)(n) + L-glutamate + ATP = 10-formyltetrahydrofolyl-(gamma-L-Glu)(n+1) + ADP + phosphate + H(+)</text>
        <dbReference type="Rhea" id="RHEA:51904"/>
        <dbReference type="Rhea" id="RHEA-COMP:13088"/>
        <dbReference type="Rhea" id="RHEA-COMP:14300"/>
        <dbReference type="ChEBI" id="CHEBI:15378"/>
        <dbReference type="ChEBI" id="CHEBI:29985"/>
        <dbReference type="ChEBI" id="CHEBI:30616"/>
        <dbReference type="ChEBI" id="CHEBI:43474"/>
        <dbReference type="ChEBI" id="CHEBI:134413"/>
        <dbReference type="ChEBI" id="CHEBI:456216"/>
        <dbReference type="EC" id="6.3.2.17"/>
    </reaction>
</comment>
<dbReference type="NCBIfam" id="TIGR01499">
    <property type="entry name" value="folC"/>
    <property type="match status" value="1"/>
</dbReference>
<comment type="pathway">
    <text evidence="3">Cofactor biosynthesis; tetrahydrofolate biosynthesis; 7,8-dihydrofolate from 2-amino-4-hydroxy-6-hydroxymethyl-7,8-dihydropteridine diphosphate and 4-aminobenzoate: step 2/2.</text>
</comment>
<reference evidence="25 26" key="1">
    <citation type="submission" date="2019-03" db="EMBL/GenBank/DDBJ databases">
        <title>Genomic Encyclopedia of Type Strains, Phase IV (KMG-IV): sequencing the most valuable type-strain genomes for metagenomic binning, comparative biology and taxonomic classification.</title>
        <authorList>
            <person name="Goeker M."/>
        </authorList>
    </citation>
    <scope>NUCLEOTIDE SEQUENCE [LARGE SCALE GENOMIC DNA]</scope>
    <source>
        <strain evidence="25 26">DSM 7445</strain>
    </source>
</reference>
<dbReference type="PROSITE" id="PS50206">
    <property type="entry name" value="RHODANESE_3"/>
    <property type="match status" value="1"/>
</dbReference>
<comment type="catalytic activity">
    <reaction evidence="22">
        <text>7,8-dihydropteroate + L-glutamate + ATP = 7,8-dihydrofolate + ADP + phosphate + H(+)</text>
        <dbReference type="Rhea" id="RHEA:23584"/>
        <dbReference type="ChEBI" id="CHEBI:15378"/>
        <dbReference type="ChEBI" id="CHEBI:17839"/>
        <dbReference type="ChEBI" id="CHEBI:29985"/>
        <dbReference type="ChEBI" id="CHEBI:30616"/>
        <dbReference type="ChEBI" id="CHEBI:43474"/>
        <dbReference type="ChEBI" id="CHEBI:57451"/>
        <dbReference type="ChEBI" id="CHEBI:456216"/>
        <dbReference type="EC" id="6.3.2.12"/>
    </reaction>
</comment>
<evidence type="ECO:0000256" key="9">
    <source>
        <dbReference type="ARBA" id="ARBA00019357"/>
    </source>
</evidence>
<protein>
    <recommendedName>
        <fullName evidence="9">Dihydrofolate synthase/folylpolyglutamate synthase</fullName>
        <ecNumber evidence="7">6.3.2.12</ecNumber>
        <ecNumber evidence="8">6.3.2.17</ecNumber>
    </recommendedName>
    <alternativeName>
        <fullName evidence="18">Folylpoly-gamma-glutamate synthetase-dihydrofolate synthetase</fullName>
    </alternativeName>
    <alternativeName>
        <fullName evidence="16">Folylpolyglutamate synthetase</fullName>
    </alternativeName>
    <alternativeName>
        <fullName evidence="17">Tetrahydrofolylpolyglutamate synthase</fullName>
    </alternativeName>
</protein>
<dbReference type="FunFam" id="3.40.1190.10:FF:000004">
    <property type="entry name" value="Dihydrofolate synthase/folylpolyglutamate synthase"/>
    <property type="match status" value="1"/>
</dbReference>
<comment type="caution">
    <text evidence="25">The sequence shown here is derived from an EMBL/GenBank/DDBJ whole genome shotgun (WGS) entry which is preliminary data.</text>
</comment>
<evidence type="ECO:0000256" key="18">
    <source>
        <dbReference type="ARBA" id="ARBA00032510"/>
    </source>
</evidence>
<dbReference type="InterPro" id="IPR036565">
    <property type="entry name" value="Mur-like_cat_sf"/>
</dbReference>
<dbReference type="EC" id="6.3.2.12" evidence="7"/>
<keyword evidence="15" id="KW-0289">Folate biosynthesis</keyword>
<keyword evidence="11" id="KW-0479">Metal-binding</keyword>
<sequence>MPTSSASLPEWLAHLESLHPKAINLGLERVSAVKDRLGIAFDCPVVVVGGTNGKGSTCAMLESMLRQAGYRVGLYTSPHLLHFNERARIDGDMASDAALVEQFAAVEAARGDISLTYFEFTTLAILRLFAQAGLDAVILEVGLGGRLDAVNVIDADVAIVTSVDLDHQEYLGDTREKIGFEKAGIFRAGRPAICSDPVPPKSLIEHAEAIGADLWLVGRDFNYSGDKQQWNYGGRGQRRNALGYPALRGANQLLNACAALAALEVLRLRLPVGAQEVRNGLVMVDWPGRFQVLPGRPTVVLDVAHNPHAAATLAQNLDNMGFHRFTYAVFGAMQDKDIDGVIAHLKGRIDHWCLTDLPLPRAAFAEEIKQKLLAAGVVTGEGADAESTIACFTTPVEAYENALNRADENDRIVVFGSFLTVAGVMEAQSKKN</sequence>
<evidence type="ECO:0000313" key="26">
    <source>
        <dbReference type="Proteomes" id="UP000295382"/>
    </source>
</evidence>
<evidence type="ECO:0000256" key="20">
    <source>
        <dbReference type="ARBA" id="ARBA00047808"/>
    </source>
</evidence>
<evidence type="ECO:0000256" key="11">
    <source>
        <dbReference type="ARBA" id="ARBA00022723"/>
    </source>
</evidence>
<evidence type="ECO:0000256" key="4">
    <source>
        <dbReference type="ARBA" id="ARBA00005150"/>
    </source>
</evidence>
<dbReference type="Gene3D" id="3.40.1190.10">
    <property type="entry name" value="Mur-like, catalytic domain"/>
    <property type="match status" value="1"/>
</dbReference>
<dbReference type="GO" id="GO:0005737">
    <property type="term" value="C:cytoplasm"/>
    <property type="evidence" value="ECO:0007669"/>
    <property type="project" value="TreeGrafter"/>
</dbReference>
<dbReference type="InterPro" id="IPR001763">
    <property type="entry name" value="Rhodanese-like_dom"/>
</dbReference>
<evidence type="ECO:0000256" key="19">
    <source>
        <dbReference type="ARBA" id="ARBA00047493"/>
    </source>
</evidence>
<organism evidence="25 26">
    <name type="scientific">Paucimonas lemoignei</name>
    <name type="common">Pseudomonas lemoignei</name>
    <dbReference type="NCBI Taxonomy" id="29443"/>
    <lineage>
        <taxon>Bacteria</taxon>
        <taxon>Pseudomonadati</taxon>
        <taxon>Pseudomonadota</taxon>
        <taxon>Betaproteobacteria</taxon>
        <taxon>Burkholderiales</taxon>
        <taxon>Burkholderiaceae</taxon>
        <taxon>Paucimonas</taxon>
    </lineage>
</organism>
<evidence type="ECO:0000259" key="24">
    <source>
        <dbReference type="PROSITE" id="PS50206"/>
    </source>
</evidence>
<evidence type="ECO:0000256" key="14">
    <source>
        <dbReference type="ARBA" id="ARBA00022842"/>
    </source>
</evidence>
<evidence type="ECO:0000256" key="10">
    <source>
        <dbReference type="ARBA" id="ARBA00022598"/>
    </source>
</evidence>
<evidence type="ECO:0000256" key="13">
    <source>
        <dbReference type="ARBA" id="ARBA00022840"/>
    </source>
</evidence>
<dbReference type="Gene3D" id="3.90.190.20">
    <property type="entry name" value="Mur ligase, C-terminal domain"/>
    <property type="match status" value="1"/>
</dbReference>
<evidence type="ECO:0000256" key="15">
    <source>
        <dbReference type="ARBA" id="ARBA00022909"/>
    </source>
</evidence>
<dbReference type="GO" id="GO:0046656">
    <property type="term" value="P:folic acid biosynthetic process"/>
    <property type="evidence" value="ECO:0007669"/>
    <property type="project" value="UniProtKB-KW"/>
</dbReference>
<keyword evidence="14" id="KW-0460">Magnesium</keyword>
<evidence type="ECO:0000256" key="2">
    <source>
        <dbReference type="ARBA" id="ARBA00002714"/>
    </source>
</evidence>
<proteinExistence type="inferred from homology"/>
<dbReference type="Proteomes" id="UP000295382">
    <property type="component" value="Unassembled WGS sequence"/>
</dbReference>
<comment type="pathway">
    <text evidence="4">Cofactor biosynthesis; tetrahydrofolylpolyglutamate biosynthesis.</text>
</comment>
<evidence type="ECO:0000256" key="6">
    <source>
        <dbReference type="ARBA" id="ARBA00011245"/>
    </source>
</evidence>
<keyword evidence="12 23" id="KW-0547">Nucleotide-binding</keyword>
<comment type="catalytic activity">
    <reaction evidence="19">
        <text>(6S)-5,6,7,8-tetrahydrofolyl-(gamma-L-Glu)(n) + L-glutamate + ATP = (6S)-5,6,7,8-tetrahydrofolyl-(gamma-L-Glu)(n+1) + ADP + phosphate + H(+)</text>
        <dbReference type="Rhea" id="RHEA:10580"/>
        <dbReference type="Rhea" id="RHEA-COMP:14738"/>
        <dbReference type="Rhea" id="RHEA-COMP:14740"/>
        <dbReference type="ChEBI" id="CHEBI:15378"/>
        <dbReference type="ChEBI" id="CHEBI:29985"/>
        <dbReference type="ChEBI" id="CHEBI:30616"/>
        <dbReference type="ChEBI" id="CHEBI:43474"/>
        <dbReference type="ChEBI" id="CHEBI:141005"/>
        <dbReference type="ChEBI" id="CHEBI:456216"/>
        <dbReference type="EC" id="6.3.2.17"/>
    </reaction>
</comment>
<comment type="catalytic activity">
    <reaction evidence="21">
        <text>(6R)-5,10-methylenetetrahydrofolyl-(gamma-L-Glu)(n) + L-glutamate + ATP = (6R)-5,10-methylenetetrahydrofolyl-(gamma-L-Glu)(n+1) + ADP + phosphate + H(+)</text>
        <dbReference type="Rhea" id="RHEA:51912"/>
        <dbReference type="Rhea" id="RHEA-COMP:13257"/>
        <dbReference type="Rhea" id="RHEA-COMP:13258"/>
        <dbReference type="ChEBI" id="CHEBI:15378"/>
        <dbReference type="ChEBI" id="CHEBI:29985"/>
        <dbReference type="ChEBI" id="CHEBI:30616"/>
        <dbReference type="ChEBI" id="CHEBI:43474"/>
        <dbReference type="ChEBI" id="CHEBI:136572"/>
        <dbReference type="ChEBI" id="CHEBI:456216"/>
        <dbReference type="EC" id="6.3.2.17"/>
    </reaction>
</comment>
<dbReference type="GO" id="GO:0046872">
    <property type="term" value="F:metal ion binding"/>
    <property type="evidence" value="ECO:0007669"/>
    <property type="project" value="UniProtKB-KW"/>
</dbReference>
<dbReference type="RefSeq" id="WP_132257062.1">
    <property type="nucleotide sequence ID" value="NZ_SLZQ01000001.1"/>
</dbReference>
<evidence type="ECO:0000256" key="8">
    <source>
        <dbReference type="ARBA" id="ARBA00013025"/>
    </source>
</evidence>
<dbReference type="PROSITE" id="PS01011">
    <property type="entry name" value="FOLYLPOLYGLU_SYNT_1"/>
    <property type="match status" value="1"/>
</dbReference>
<dbReference type="PIRSF" id="PIRSF001563">
    <property type="entry name" value="Folylpolyglu_synth"/>
    <property type="match status" value="1"/>
</dbReference>
<evidence type="ECO:0000256" key="23">
    <source>
        <dbReference type="PIRNR" id="PIRNR001563"/>
    </source>
</evidence>
<accession>A0A4R3I2X2</accession>
<dbReference type="InterPro" id="IPR001645">
    <property type="entry name" value="Folylpolyglutamate_synth"/>
</dbReference>
<comment type="cofactor">
    <cofactor evidence="1">
        <name>Mg(2+)</name>
        <dbReference type="ChEBI" id="CHEBI:18420"/>
    </cofactor>
</comment>
<dbReference type="PANTHER" id="PTHR11136:SF0">
    <property type="entry name" value="DIHYDROFOLATE SYNTHETASE-RELATED"/>
    <property type="match status" value="1"/>
</dbReference>
<dbReference type="InterPro" id="IPR018109">
    <property type="entry name" value="Folylpolyglutamate_synth_CS"/>
</dbReference>
<keyword evidence="26" id="KW-1185">Reference proteome</keyword>
<evidence type="ECO:0000256" key="16">
    <source>
        <dbReference type="ARBA" id="ARBA00030048"/>
    </source>
</evidence>
<dbReference type="InterPro" id="IPR036615">
    <property type="entry name" value="Mur_ligase_C_dom_sf"/>
</dbReference>
<dbReference type="SUPFAM" id="SSF53623">
    <property type="entry name" value="MurD-like peptide ligases, catalytic domain"/>
    <property type="match status" value="1"/>
</dbReference>
<comment type="subunit">
    <text evidence="6">Monomer.</text>
</comment>
<keyword evidence="13 23" id="KW-0067">ATP-binding</keyword>
<feature type="domain" description="Rhodanese" evidence="24">
    <location>
        <begin position="20"/>
        <end position="78"/>
    </location>
</feature>
<dbReference type="GO" id="GO:0004326">
    <property type="term" value="F:tetrahydrofolylpolyglutamate synthase activity"/>
    <property type="evidence" value="ECO:0007669"/>
    <property type="project" value="UniProtKB-EC"/>
</dbReference>
<dbReference type="UniPathway" id="UPA00077">
    <property type="reaction ID" value="UER00157"/>
</dbReference>
<dbReference type="AlphaFoldDB" id="A0A4R3I2X2"/>
<dbReference type="EMBL" id="SLZQ01000001">
    <property type="protein sequence ID" value="TCS39614.1"/>
    <property type="molecule type" value="Genomic_DNA"/>
</dbReference>
<dbReference type="NCBIfam" id="NF008101">
    <property type="entry name" value="PRK10846.1"/>
    <property type="match status" value="1"/>
</dbReference>
<comment type="function">
    <text evidence="2">Functions in two distinct reactions of the de novo folate biosynthetic pathway. Catalyzes the addition of a glutamate residue to dihydropteroate (7,8-dihydropteroate or H2Pte) to form dihydrofolate (7,8-dihydrofolate monoglutamate or H2Pte-Glu). Also catalyzes successive additions of L-glutamate to tetrahydrofolate or 10-formyltetrahydrofolate or 5,10-methylenetetrahydrofolate, leading to folylpolyglutamate derivatives.</text>
</comment>
<dbReference type="SUPFAM" id="SSF53244">
    <property type="entry name" value="MurD-like peptide ligases, peptide-binding domain"/>
    <property type="match status" value="1"/>
</dbReference>
<dbReference type="OrthoDB" id="9809356at2"/>
<dbReference type="EC" id="6.3.2.17" evidence="8"/>
<evidence type="ECO:0000256" key="7">
    <source>
        <dbReference type="ARBA" id="ARBA00013023"/>
    </source>
</evidence>
<evidence type="ECO:0000256" key="5">
    <source>
        <dbReference type="ARBA" id="ARBA00008276"/>
    </source>
</evidence>